<evidence type="ECO:0000313" key="3">
    <source>
        <dbReference type="Proteomes" id="UP000034107"/>
    </source>
</evidence>
<dbReference type="AlphaFoldDB" id="A0A0G1NP95"/>
<feature type="transmembrane region" description="Helical" evidence="1">
    <location>
        <begin position="7"/>
        <end position="24"/>
    </location>
</feature>
<reference evidence="2 3" key="1">
    <citation type="journal article" date="2015" name="Nature">
        <title>rRNA introns, odd ribosomes, and small enigmatic genomes across a large radiation of phyla.</title>
        <authorList>
            <person name="Brown C.T."/>
            <person name="Hug L.A."/>
            <person name="Thomas B.C."/>
            <person name="Sharon I."/>
            <person name="Castelle C.J."/>
            <person name="Singh A."/>
            <person name="Wilkins M.J."/>
            <person name="Williams K.H."/>
            <person name="Banfield J.F."/>
        </authorList>
    </citation>
    <scope>NUCLEOTIDE SEQUENCE [LARGE SCALE GENOMIC DNA]</scope>
</reference>
<feature type="transmembrane region" description="Helical" evidence="1">
    <location>
        <begin position="54"/>
        <end position="76"/>
    </location>
</feature>
<gene>
    <name evidence="2" type="ORF">UX31_C0006G0019</name>
</gene>
<accession>A0A0G1NP95</accession>
<dbReference type="EMBL" id="LCLS01000006">
    <property type="protein sequence ID" value="KKU22107.1"/>
    <property type="molecule type" value="Genomic_DNA"/>
</dbReference>
<proteinExistence type="predicted"/>
<comment type="caution">
    <text evidence="2">The sequence shown here is derived from an EMBL/GenBank/DDBJ whole genome shotgun (WGS) entry which is preliminary data.</text>
</comment>
<name>A0A0G1NP95_9BACT</name>
<keyword evidence="1" id="KW-0812">Transmembrane</keyword>
<dbReference type="Proteomes" id="UP000034107">
    <property type="component" value="Unassembled WGS sequence"/>
</dbReference>
<organism evidence="2 3">
    <name type="scientific">Candidatus Nomurabacteria bacterium GW2011_GWA1_46_11</name>
    <dbReference type="NCBI Taxonomy" id="1618732"/>
    <lineage>
        <taxon>Bacteria</taxon>
        <taxon>Candidatus Nomuraibacteriota</taxon>
    </lineage>
</organism>
<evidence type="ECO:0000256" key="1">
    <source>
        <dbReference type="SAM" id="Phobius"/>
    </source>
</evidence>
<feature type="transmembrane region" description="Helical" evidence="1">
    <location>
        <begin position="30"/>
        <end position="47"/>
    </location>
</feature>
<feature type="transmembrane region" description="Helical" evidence="1">
    <location>
        <begin position="82"/>
        <end position="107"/>
    </location>
</feature>
<sequence>MKIYRALLIIIIGLLAGIVVSFVLTNYGIPAASIIYLLVGLAIGVLVKEKHKAYQLAIVFPIFLFLGAFYSFIQLIDLGSAGLVLIVFIPLLALGGPVVSFVGAFLARLFKLNRF</sequence>
<keyword evidence="1" id="KW-0472">Membrane</keyword>
<keyword evidence="1" id="KW-1133">Transmembrane helix</keyword>
<evidence type="ECO:0000313" key="2">
    <source>
        <dbReference type="EMBL" id="KKU22107.1"/>
    </source>
</evidence>
<protein>
    <submittedName>
        <fullName evidence="2">Uncharacterized protein</fullName>
    </submittedName>
</protein>